<dbReference type="OrthoDB" id="4851482at2759"/>
<gene>
    <name evidence="2" type="ORF">M406DRAFT_69380</name>
</gene>
<feature type="region of interest" description="Disordered" evidence="1">
    <location>
        <begin position="540"/>
        <end position="590"/>
    </location>
</feature>
<feature type="region of interest" description="Disordered" evidence="1">
    <location>
        <begin position="390"/>
        <end position="409"/>
    </location>
</feature>
<feature type="region of interest" description="Disordered" evidence="1">
    <location>
        <begin position="114"/>
        <end position="142"/>
    </location>
</feature>
<organism evidence="2 3">
    <name type="scientific">Cryphonectria parasitica (strain ATCC 38755 / EP155)</name>
    <dbReference type="NCBI Taxonomy" id="660469"/>
    <lineage>
        <taxon>Eukaryota</taxon>
        <taxon>Fungi</taxon>
        <taxon>Dikarya</taxon>
        <taxon>Ascomycota</taxon>
        <taxon>Pezizomycotina</taxon>
        <taxon>Sordariomycetes</taxon>
        <taxon>Sordariomycetidae</taxon>
        <taxon>Diaporthales</taxon>
        <taxon>Cryphonectriaceae</taxon>
        <taxon>Cryphonectria-Endothia species complex</taxon>
        <taxon>Cryphonectria</taxon>
    </lineage>
</organism>
<dbReference type="RefSeq" id="XP_040778179.1">
    <property type="nucleotide sequence ID" value="XM_040925261.1"/>
</dbReference>
<sequence length="590" mass="64120">MDHSQGHSDQGHASCMTGDIRTRISQMTEQIRIQLPGQRVGSSINPPNNPRPAGRRASMGNAQGLLPIANNMAGLPNVNPRANVPTSRNNMAGLPNINPGPTGRNMQAPNPQRGVPMPNDNNDNNMNQRNKRRRGETMPGSMRPGIIINPAVNDPQPANFAPAPPRRGAVQLQGADTLVADIARLRTLLSEKQPDASIDHITSMGDLYRFERAYRKLDSTNADLSSVYDFPDDPQEQLGLARRLVAAMSNLTDIEDTATIRDGKDSAAVHCVKTKKPIEMQMCAWKFLRAIFKAQLNDLNLPAKFSTSRGYYDTYMERFRDVEEGLAANKLLVRSAFETDLWIDRIADRPRFERTLKMQNERGNKLQHSKLKYASKVQRENPDLDFVADAESSAAPAPPAAPAAPAVPGPQIQPFHPQLYAAPVNAWPGIPMGYALPSTAPMGYALPSTAPMGYALPSTAPLGYALPSTAPLANSANNLSSKAQGKQPARYPAPVLPSLGPQLELSFCAEPLGSNTGTVINAGEPGPSNTSGDNDEIEWTMQAYDADEQWDNNNATPDNGGPSRQPASESFASSTNPDWEGDDDWMEFLE</sequence>
<feature type="compositionally biased region" description="Pro residues" evidence="1">
    <location>
        <begin position="396"/>
        <end position="408"/>
    </location>
</feature>
<feature type="region of interest" description="Disordered" evidence="1">
    <location>
        <begin position="516"/>
        <end position="535"/>
    </location>
</feature>
<feature type="region of interest" description="Disordered" evidence="1">
    <location>
        <begin position="38"/>
        <end position="59"/>
    </location>
</feature>
<dbReference type="Proteomes" id="UP000803844">
    <property type="component" value="Unassembled WGS sequence"/>
</dbReference>
<feature type="compositionally biased region" description="Low complexity" evidence="1">
    <location>
        <begin position="116"/>
        <end position="127"/>
    </location>
</feature>
<keyword evidence="3" id="KW-1185">Reference proteome</keyword>
<protein>
    <submittedName>
        <fullName evidence="2">Uncharacterized protein</fullName>
    </submittedName>
</protein>
<evidence type="ECO:0000313" key="2">
    <source>
        <dbReference type="EMBL" id="KAF3767218.1"/>
    </source>
</evidence>
<proteinExistence type="predicted"/>
<evidence type="ECO:0000313" key="3">
    <source>
        <dbReference type="Proteomes" id="UP000803844"/>
    </source>
</evidence>
<name>A0A9P4Y5R7_CRYP1</name>
<dbReference type="GeneID" id="63842390"/>
<dbReference type="AlphaFoldDB" id="A0A9P4Y5R7"/>
<reference evidence="2" key="1">
    <citation type="journal article" date="2020" name="Phytopathology">
        <title>Genome sequence of the chestnut blight fungus Cryphonectria parasitica EP155: A fundamental resource for an archetypical invasive plant pathogen.</title>
        <authorList>
            <person name="Crouch J.A."/>
            <person name="Dawe A."/>
            <person name="Aerts A."/>
            <person name="Barry K."/>
            <person name="Churchill A.C.L."/>
            <person name="Grimwood J."/>
            <person name="Hillman B."/>
            <person name="Milgroom M.G."/>
            <person name="Pangilinan J."/>
            <person name="Smith M."/>
            <person name="Salamov A."/>
            <person name="Schmutz J."/>
            <person name="Yadav J."/>
            <person name="Grigoriev I.V."/>
            <person name="Nuss D."/>
        </authorList>
    </citation>
    <scope>NUCLEOTIDE SEQUENCE</scope>
    <source>
        <strain evidence="2">EP155</strain>
    </source>
</reference>
<evidence type="ECO:0000256" key="1">
    <source>
        <dbReference type="SAM" id="MobiDB-lite"/>
    </source>
</evidence>
<dbReference type="EMBL" id="MU032346">
    <property type="protein sequence ID" value="KAF3767218.1"/>
    <property type="molecule type" value="Genomic_DNA"/>
</dbReference>
<accession>A0A9P4Y5R7</accession>
<comment type="caution">
    <text evidence="2">The sequence shown here is derived from an EMBL/GenBank/DDBJ whole genome shotgun (WGS) entry which is preliminary data.</text>
</comment>
<feature type="compositionally biased region" description="Polar residues" evidence="1">
    <location>
        <begin position="565"/>
        <end position="577"/>
    </location>
</feature>
<feature type="compositionally biased region" description="Acidic residues" evidence="1">
    <location>
        <begin position="579"/>
        <end position="590"/>
    </location>
</feature>